<evidence type="ECO:0000313" key="3">
    <source>
        <dbReference type="Proteomes" id="UP001501866"/>
    </source>
</evidence>
<reference evidence="3" key="1">
    <citation type="journal article" date="2019" name="Int. J. Syst. Evol. Microbiol.">
        <title>The Global Catalogue of Microorganisms (GCM) 10K type strain sequencing project: providing services to taxonomists for standard genome sequencing and annotation.</title>
        <authorList>
            <consortium name="The Broad Institute Genomics Platform"/>
            <consortium name="The Broad Institute Genome Sequencing Center for Infectious Disease"/>
            <person name="Wu L."/>
            <person name="Ma J."/>
        </authorList>
    </citation>
    <scope>NUCLEOTIDE SEQUENCE [LARGE SCALE GENOMIC DNA]</scope>
    <source>
        <strain evidence="3">JCM 9095</strain>
    </source>
</reference>
<proteinExistence type="predicted"/>
<dbReference type="Proteomes" id="UP001501866">
    <property type="component" value="Unassembled WGS sequence"/>
</dbReference>
<comment type="caution">
    <text evidence="2">The sequence shown here is derived from an EMBL/GenBank/DDBJ whole genome shotgun (WGS) entry which is preliminary data.</text>
</comment>
<feature type="region of interest" description="Disordered" evidence="1">
    <location>
        <begin position="37"/>
        <end position="73"/>
    </location>
</feature>
<organism evidence="2 3">
    <name type="scientific">Streptomyces virens</name>
    <dbReference type="NCBI Taxonomy" id="285572"/>
    <lineage>
        <taxon>Bacteria</taxon>
        <taxon>Bacillati</taxon>
        <taxon>Actinomycetota</taxon>
        <taxon>Actinomycetes</taxon>
        <taxon>Kitasatosporales</taxon>
        <taxon>Streptomycetaceae</taxon>
        <taxon>Streptomyces</taxon>
    </lineage>
</organism>
<feature type="compositionally biased region" description="Basic and acidic residues" evidence="1">
    <location>
        <begin position="50"/>
        <end position="60"/>
    </location>
</feature>
<dbReference type="EMBL" id="BAAAUH010000029">
    <property type="protein sequence ID" value="GAA3185892.1"/>
    <property type="molecule type" value="Genomic_DNA"/>
</dbReference>
<sequence length="73" mass="7857">MLTLRGGPSVRFGKGRYVRFGRAVPAPPNGLVRALRKAPCAHPRNGPSARPERASERQERITGGGRGKVPVLD</sequence>
<evidence type="ECO:0000256" key="1">
    <source>
        <dbReference type="SAM" id="MobiDB-lite"/>
    </source>
</evidence>
<name>A0ABP6PQ26_9ACTN</name>
<keyword evidence="3" id="KW-1185">Reference proteome</keyword>
<gene>
    <name evidence="2" type="ORF">GCM10010451_38950</name>
</gene>
<evidence type="ECO:0000313" key="2">
    <source>
        <dbReference type="EMBL" id="GAA3185892.1"/>
    </source>
</evidence>
<accession>A0ABP6PQ26</accession>
<protein>
    <submittedName>
        <fullName evidence="2">Uncharacterized protein</fullName>
    </submittedName>
</protein>